<dbReference type="SUPFAM" id="SSF55781">
    <property type="entry name" value="GAF domain-like"/>
    <property type="match status" value="1"/>
</dbReference>
<comment type="caution">
    <text evidence="5">The sequence shown here is derived from an EMBL/GenBank/DDBJ whole genome shotgun (WGS) entry which is preliminary data.</text>
</comment>
<dbReference type="GO" id="GO:0005886">
    <property type="term" value="C:plasma membrane"/>
    <property type="evidence" value="ECO:0007669"/>
    <property type="project" value="TreeGrafter"/>
</dbReference>
<dbReference type="EC" id="2.7.7.65" evidence="1"/>
<dbReference type="GO" id="GO:1902201">
    <property type="term" value="P:negative regulation of bacterial-type flagellum-dependent cell motility"/>
    <property type="evidence" value="ECO:0007669"/>
    <property type="project" value="TreeGrafter"/>
</dbReference>
<protein>
    <recommendedName>
        <fullName evidence="1">diguanylate cyclase</fullName>
        <ecNumber evidence="1">2.7.7.65</ecNumber>
    </recommendedName>
</protein>
<dbReference type="PANTHER" id="PTHR45138">
    <property type="entry name" value="REGULATORY COMPONENTS OF SENSORY TRANSDUCTION SYSTEM"/>
    <property type="match status" value="1"/>
</dbReference>
<dbReference type="Proteomes" id="UP000582837">
    <property type="component" value="Unassembled WGS sequence"/>
</dbReference>
<feature type="domain" description="GGDEF" evidence="4">
    <location>
        <begin position="468"/>
        <end position="601"/>
    </location>
</feature>
<dbReference type="SUPFAM" id="SSF55073">
    <property type="entry name" value="Nucleotide cyclase"/>
    <property type="match status" value="1"/>
</dbReference>
<evidence type="ECO:0000313" key="6">
    <source>
        <dbReference type="Proteomes" id="UP000582837"/>
    </source>
</evidence>
<dbReference type="NCBIfam" id="TIGR00254">
    <property type="entry name" value="GGDEF"/>
    <property type="match status" value="1"/>
</dbReference>
<name>A0A841H3Y0_9BACT</name>
<reference evidence="5 6" key="1">
    <citation type="submission" date="2020-08" db="EMBL/GenBank/DDBJ databases">
        <title>Genomic Encyclopedia of Type Strains, Phase IV (KMG-IV): sequencing the most valuable type-strain genomes for metagenomic binning, comparative biology and taxonomic classification.</title>
        <authorList>
            <person name="Goeker M."/>
        </authorList>
    </citation>
    <scope>NUCLEOTIDE SEQUENCE [LARGE SCALE GENOMIC DNA]</scope>
    <source>
        <strain evidence="5 6">DSM 29007</strain>
    </source>
</reference>
<proteinExistence type="predicted"/>
<dbReference type="InterPro" id="IPR043128">
    <property type="entry name" value="Rev_trsase/Diguanyl_cyclase"/>
</dbReference>
<dbReference type="Pfam" id="PF00990">
    <property type="entry name" value="GGDEF"/>
    <property type="match status" value="1"/>
</dbReference>
<dbReference type="InterPro" id="IPR029787">
    <property type="entry name" value="Nucleotide_cyclase"/>
</dbReference>
<dbReference type="FunFam" id="3.30.70.270:FF:000001">
    <property type="entry name" value="Diguanylate cyclase domain protein"/>
    <property type="match status" value="1"/>
</dbReference>
<keyword evidence="3" id="KW-1133">Transmembrane helix</keyword>
<accession>A0A841H3Y0</accession>
<dbReference type="EMBL" id="JACHIA010000017">
    <property type="protein sequence ID" value="MBB6072710.1"/>
    <property type="molecule type" value="Genomic_DNA"/>
</dbReference>
<dbReference type="InterPro" id="IPR050469">
    <property type="entry name" value="Diguanylate_Cyclase"/>
</dbReference>
<keyword evidence="3" id="KW-0472">Membrane</keyword>
<dbReference type="Pfam" id="PF13185">
    <property type="entry name" value="GAF_2"/>
    <property type="match status" value="1"/>
</dbReference>
<keyword evidence="6" id="KW-1185">Reference proteome</keyword>
<dbReference type="AlphaFoldDB" id="A0A841H3Y0"/>
<evidence type="ECO:0000259" key="4">
    <source>
        <dbReference type="PROSITE" id="PS50887"/>
    </source>
</evidence>
<dbReference type="InterPro" id="IPR000160">
    <property type="entry name" value="GGDEF_dom"/>
</dbReference>
<sequence>MAVWTFRARGRDAASAAAMWPAAHLLIAVTGHLASPLIALGAAWAALFARRAPRWGMHGAGAALLLGLGADWMDGTAPGWAAAARWALLMGVGPALAGIGSRMGRGASTGNDRPQPAPAAPREGAATDSETVDTAIGIVLRATDAHEAALWRAEGEQEDRSASLMARVAAPDVPAPASPVALAGHPFAWAIDERLPQRIERGKRDLPSPWAAEMLLVPVETEQGGMVLSLAYPGMVPPGAEAAAVRGGQHLATVLGLLRGRSSIHRAEAGMRAMADAVRVLPGELEMGKFAGELCAVVRQGTGAAGAAVMMVTDDSGRGKVLHASGDPMPMAAEAFGEGESRVALAVKHGVDLAYADLKRERDRLPLLAPGEKWERAPRSAVVLPLMVDGRAIGAVAAWHPEPGRFGEREREILHSLCSIAPLPMRSARRFEALDHRASTDPLTDLPNRSAFDQRLTALSGYFDRYARPFSLIAIDVDFFKKFNDTWGHEAGDRVLRHVADLLKATVRDVDLPARLGGEEFVVLLPETTLRQATEAAERIRRSLESRSVNWNGRPLSVTASLGVACVPDCTAVPADALALADAALYRAKELGRNRVAAAPRAEKEAGTRG</sequence>
<dbReference type="InterPro" id="IPR029016">
    <property type="entry name" value="GAF-like_dom_sf"/>
</dbReference>
<dbReference type="CDD" id="cd01949">
    <property type="entry name" value="GGDEF"/>
    <property type="match status" value="1"/>
</dbReference>
<dbReference type="GO" id="GO:0052621">
    <property type="term" value="F:diguanylate cyclase activity"/>
    <property type="evidence" value="ECO:0007669"/>
    <property type="project" value="UniProtKB-EC"/>
</dbReference>
<dbReference type="InterPro" id="IPR003018">
    <property type="entry name" value="GAF"/>
</dbReference>
<dbReference type="RefSeq" id="WP_183685788.1">
    <property type="nucleotide sequence ID" value="NZ_JABDTL010000002.1"/>
</dbReference>
<feature type="transmembrane region" description="Helical" evidence="3">
    <location>
        <begin position="25"/>
        <end position="48"/>
    </location>
</feature>
<dbReference type="PROSITE" id="PS50887">
    <property type="entry name" value="GGDEF"/>
    <property type="match status" value="1"/>
</dbReference>
<dbReference type="PANTHER" id="PTHR45138:SF24">
    <property type="entry name" value="DIGUANYLATE CYCLASE DGCC-RELATED"/>
    <property type="match status" value="1"/>
</dbReference>
<evidence type="ECO:0000313" key="5">
    <source>
        <dbReference type="EMBL" id="MBB6072710.1"/>
    </source>
</evidence>
<evidence type="ECO:0000256" key="2">
    <source>
        <dbReference type="SAM" id="MobiDB-lite"/>
    </source>
</evidence>
<gene>
    <name evidence="5" type="ORF">HNQ61_004373</name>
</gene>
<dbReference type="Gene3D" id="3.30.450.40">
    <property type="match status" value="1"/>
</dbReference>
<keyword evidence="3" id="KW-0812">Transmembrane</keyword>
<feature type="region of interest" description="Disordered" evidence="2">
    <location>
        <begin position="103"/>
        <end position="130"/>
    </location>
</feature>
<dbReference type="SMART" id="SM00267">
    <property type="entry name" value="GGDEF"/>
    <property type="match status" value="1"/>
</dbReference>
<evidence type="ECO:0000256" key="1">
    <source>
        <dbReference type="ARBA" id="ARBA00012528"/>
    </source>
</evidence>
<dbReference type="GO" id="GO:0043709">
    <property type="term" value="P:cell adhesion involved in single-species biofilm formation"/>
    <property type="evidence" value="ECO:0007669"/>
    <property type="project" value="TreeGrafter"/>
</dbReference>
<evidence type="ECO:0000256" key="3">
    <source>
        <dbReference type="SAM" id="Phobius"/>
    </source>
</evidence>
<dbReference type="Gene3D" id="3.30.70.270">
    <property type="match status" value="1"/>
</dbReference>
<dbReference type="SMART" id="SM00065">
    <property type="entry name" value="GAF"/>
    <property type="match status" value="1"/>
</dbReference>
<organism evidence="5 6">
    <name type="scientific">Longimicrobium terrae</name>
    <dbReference type="NCBI Taxonomy" id="1639882"/>
    <lineage>
        <taxon>Bacteria</taxon>
        <taxon>Pseudomonadati</taxon>
        <taxon>Gemmatimonadota</taxon>
        <taxon>Longimicrobiia</taxon>
        <taxon>Longimicrobiales</taxon>
        <taxon>Longimicrobiaceae</taxon>
        <taxon>Longimicrobium</taxon>
    </lineage>
</organism>